<dbReference type="EMBL" id="MIJY01000044">
    <property type="protein sequence ID" value="OEG09850.1"/>
    <property type="molecule type" value="Genomic_DNA"/>
</dbReference>
<keyword evidence="1" id="KW-1133">Transmembrane helix</keyword>
<organism evidence="2 3">
    <name type="scientific">Enterococcus termitis</name>
    <dbReference type="NCBI Taxonomy" id="332950"/>
    <lineage>
        <taxon>Bacteria</taxon>
        <taxon>Bacillati</taxon>
        <taxon>Bacillota</taxon>
        <taxon>Bacilli</taxon>
        <taxon>Lactobacillales</taxon>
        <taxon>Enterococcaceae</taxon>
        <taxon>Enterococcus</taxon>
    </lineage>
</organism>
<dbReference type="Proteomes" id="UP000095094">
    <property type="component" value="Unassembled WGS sequence"/>
</dbReference>
<evidence type="ECO:0000313" key="2">
    <source>
        <dbReference type="EMBL" id="OEG09850.1"/>
    </source>
</evidence>
<evidence type="ECO:0000313" key="3">
    <source>
        <dbReference type="Proteomes" id="UP000095094"/>
    </source>
</evidence>
<proteinExistence type="predicted"/>
<evidence type="ECO:0000256" key="1">
    <source>
        <dbReference type="SAM" id="Phobius"/>
    </source>
</evidence>
<dbReference type="AlphaFoldDB" id="A0A1E5GC90"/>
<accession>A0A1E5GC90</accession>
<keyword evidence="1" id="KW-0472">Membrane</keyword>
<sequence>MNSIKVKKGIILFFSFWIGLVEMMIAAGIIILGYTNHSAWELIALGVVIFLLVFNLFLYVFLGFFVKEIIKTNEEIRIILFKGKMYSYLLSDWRFIAKTVINGHGKDRSSNHYLLLSSKAENKMKTFKVGLFTSKQREAINRL</sequence>
<protein>
    <submittedName>
        <fullName evidence="2">Uncharacterized protein</fullName>
    </submittedName>
</protein>
<dbReference type="RefSeq" id="WP_069664603.1">
    <property type="nucleotide sequence ID" value="NZ_JBHUJJ010000001.1"/>
</dbReference>
<comment type="caution">
    <text evidence="2">The sequence shown here is derived from an EMBL/GenBank/DDBJ whole genome shotgun (WGS) entry which is preliminary data.</text>
</comment>
<keyword evidence="3" id="KW-1185">Reference proteome</keyword>
<feature type="transmembrane region" description="Helical" evidence="1">
    <location>
        <begin position="12"/>
        <end position="36"/>
    </location>
</feature>
<keyword evidence="1" id="KW-0812">Transmembrane</keyword>
<feature type="transmembrane region" description="Helical" evidence="1">
    <location>
        <begin position="42"/>
        <end position="66"/>
    </location>
</feature>
<reference evidence="3" key="1">
    <citation type="submission" date="2016-09" db="EMBL/GenBank/DDBJ databases">
        <authorList>
            <person name="Gulvik C.A."/>
        </authorList>
    </citation>
    <scope>NUCLEOTIDE SEQUENCE [LARGE SCALE GENOMIC DNA]</scope>
    <source>
        <strain evidence="3">LMG 8895</strain>
    </source>
</reference>
<gene>
    <name evidence="2" type="ORF">BCR25_10120</name>
</gene>
<name>A0A1E5GC90_9ENTE</name>